<evidence type="ECO:0000313" key="3">
    <source>
        <dbReference type="Proteomes" id="UP000642673"/>
    </source>
</evidence>
<proteinExistence type="predicted"/>
<sequence>MKKQETIRWAAVGFLLVLALTAPFFGDSTIAVVMPLLLAVVLGGVNVTLKKRGTPGNVE</sequence>
<keyword evidence="1" id="KW-0812">Transmembrane</keyword>
<feature type="transmembrane region" description="Helical" evidence="1">
    <location>
        <begin position="31"/>
        <end position="49"/>
    </location>
</feature>
<reference evidence="3" key="1">
    <citation type="journal article" date="2019" name="Int. J. Syst. Evol. Microbiol.">
        <title>The Global Catalogue of Microorganisms (GCM) 10K type strain sequencing project: providing services to taxonomists for standard genome sequencing and annotation.</title>
        <authorList>
            <consortium name="The Broad Institute Genomics Platform"/>
            <consortium name="The Broad Institute Genome Sequencing Center for Infectious Disease"/>
            <person name="Wu L."/>
            <person name="Ma J."/>
        </authorList>
    </citation>
    <scope>NUCLEOTIDE SEQUENCE [LARGE SCALE GENOMIC DNA]</scope>
    <source>
        <strain evidence="3">JCM 4738</strain>
    </source>
</reference>
<accession>A0ABQ3F4B5</accession>
<evidence type="ECO:0000313" key="2">
    <source>
        <dbReference type="EMBL" id="GHB75107.1"/>
    </source>
</evidence>
<keyword evidence="3" id="KW-1185">Reference proteome</keyword>
<evidence type="ECO:0000256" key="1">
    <source>
        <dbReference type="SAM" id="Phobius"/>
    </source>
</evidence>
<dbReference type="Proteomes" id="UP000642673">
    <property type="component" value="Unassembled WGS sequence"/>
</dbReference>
<gene>
    <name evidence="2" type="ORF">GCM10010347_51830</name>
</gene>
<feature type="transmembrane region" description="Helical" evidence="1">
    <location>
        <begin position="7"/>
        <end position="25"/>
    </location>
</feature>
<organism evidence="2 3">
    <name type="scientific">Streptomyces cirratus</name>
    <dbReference type="NCBI Taxonomy" id="68187"/>
    <lineage>
        <taxon>Bacteria</taxon>
        <taxon>Bacillati</taxon>
        <taxon>Actinomycetota</taxon>
        <taxon>Actinomycetes</taxon>
        <taxon>Kitasatosporales</taxon>
        <taxon>Streptomycetaceae</taxon>
        <taxon>Streptomyces</taxon>
    </lineage>
</organism>
<dbReference type="RefSeq" id="WP_190186646.1">
    <property type="nucleotide sequence ID" value="NZ_BMVP01000013.1"/>
</dbReference>
<keyword evidence="1" id="KW-0472">Membrane</keyword>
<name>A0ABQ3F4B5_9ACTN</name>
<protein>
    <recommendedName>
        <fullName evidence="4">Secreted protein</fullName>
    </recommendedName>
</protein>
<evidence type="ECO:0008006" key="4">
    <source>
        <dbReference type="Google" id="ProtNLM"/>
    </source>
</evidence>
<dbReference type="EMBL" id="BMVP01000013">
    <property type="protein sequence ID" value="GHB75107.1"/>
    <property type="molecule type" value="Genomic_DNA"/>
</dbReference>
<comment type="caution">
    <text evidence="2">The sequence shown here is derived from an EMBL/GenBank/DDBJ whole genome shotgun (WGS) entry which is preliminary data.</text>
</comment>
<keyword evidence="1" id="KW-1133">Transmembrane helix</keyword>